<evidence type="ECO:0000313" key="5">
    <source>
        <dbReference type="Proteomes" id="UP000011645"/>
    </source>
</evidence>
<dbReference type="HOGENOM" id="CLU_2662194_0_0_2"/>
<sequence>MTETSDERLADIAAVFYRDLDASGQRNRPRRNGAGRRGLRPTPSRGDSYESGREEASGRDHERHTDRSGSLGVEW</sequence>
<dbReference type="GeneID" id="9418422"/>
<dbReference type="PATRIC" id="fig|795797.18.peg.621"/>
<protein>
    <submittedName>
        <fullName evidence="2">Uncharacterized protein</fullName>
    </submittedName>
</protein>
<keyword evidence="5" id="KW-1185">Reference proteome</keyword>
<gene>
    <name evidence="2" type="ordered locus">HacjB3_03110</name>
    <name evidence="3" type="ORF">C497_16197</name>
</gene>
<feature type="compositionally biased region" description="Basic residues" evidence="1">
    <location>
        <begin position="27"/>
        <end position="39"/>
    </location>
</feature>
<evidence type="ECO:0000313" key="3">
    <source>
        <dbReference type="EMBL" id="ELY33939.1"/>
    </source>
</evidence>
<feature type="region of interest" description="Disordered" evidence="1">
    <location>
        <begin position="17"/>
        <end position="75"/>
    </location>
</feature>
<name>D8J7C0_HALJB</name>
<feature type="compositionally biased region" description="Basic and acidic residues" evidence="1">
    <location>
        <begin position="47"/>
        <end position="67"/>
    </location>
</feature>
<dbReference type="STRING" id="795797.HacjB3_03110"/>
<dbReference type="EMBL" id="CP002062">
    <property type="protein sequence ID" value="ADJ14015.1"/>
    <property type="molecule type" value="Genomic_DNA"/>
</dbReference>
<dbReference type="Proteomes" id="UP000011645">
    <property type="component" value="Unassembled WGS sequence"/>
</dbReference>
<proteinExistence type="predicted"/>
<dbReference type="RefSeq" id="WP_008418098.1">
    <property type="nucleotide sequence ID" value="NC_014297.1"/>
</dbReference>
<evidence type="ECO:0000313" key="2">
    <source>
        <dbReference type="EMBL" id="ADJ14015.1"/>
    </source>
</evidence>
<reference evidence="3 5" key="2">
    <citation type="journal article" date="2014" name="PLoS Genet.">
        <title>Phylogenetically driven sequencing of extremely halophilic archaea reveals strategies for static and dynamic osmo-response.</title>
        <authorList>
            <person name="Becker E.A."/>
            <person name="Seitzer P.M."/>
            <person name="Tritt A."/>
            <person name="Larsen D."/>
            <person name="Krusor M."/>
            <person name="Yao A.I."/>
            <person name="Wu D."/>
            <person name="Madern D."/>
            <person name="Eisen J.A."/>
            <person name="Darling A.E."/>
            <person name="Facciotti M.T."/>
        </authorList>
    </citation>
    <scope>NUCLEOTIDE SEQUENCE [LARGE SCALE GENOMIC DNA]</scope>
    <source>
        <strain evidence="3">B3</strain>
        <strain evidence="5">DSM 18796 / CECT 7217 / JCM 14584 / KCTC 4019 / B3</strain>
    </source>
</reference>
<reference evidence="2 4" key="1">
    <citation type="journal article" date="2010" name="J. Bacteriol.">
        <title>Complete genome sequence of Halalkalicoccus jeotgali B3(T), an extremely halophilic archaeon.</title>
        <authorList>
            <person name="Roh S.W."/>
            <person name="Nam Y.D."/>
            <person name="Nam S.H."/>
            <person name="Choi S.H."/>
            <person name="Park H.S."/>
            <person name="Bae J.W."/>
        </authorList>
    </citation>
    <scope>NUCLEOTIDE SEQUENCE [LARGE SCALE GENOMIC DNA]</scope>
    <source>
        <strain evidence="2">B3</strain>
        <strain evidence="4">DSM 18796 / CECT 7217 / JCM 14584 / KCTC 4019 / B3</strain>
    </source>
</reference>
<dbReference type="AlphaFoldDB" id="D8J7C0"/>
<dbReference type="Proteomes" id="UP000000390">
    <property type="component" value="Chromosome"/>
</dbReference>
<dbReference type="KEGG" id="hje:HacjB3_03110"/>
<organism evidence="2 4">
    <name type="scientific">Halalkalicoccus jeotgali (strain DSM 18796 / CECT 7217 / JCM 14584 / KCTC 4019 / B3)</name>
    <dbReference type="NCBI Taxonomy" id="795797"/>
    <lineage>
        <taxon>Archaea</taxon>
        <taxon>Methanobacteriati</taxon>
        <taxon>Methanobacteriota</taxon>
        <taxon>Stenosarchaea group</taxon>
        <taxon>Halobacteria</taxon>
        <taxon>Halobacteriales</taxon>
        <taxon>Halococcaceae</taxon>
        <taxon>Halalkalicoccus</taxon>
    </lineage>
</organism>
<evidence type="ECO:0000313" key="4">
    <source>
        <dbReference type="Proteomes" id="UP000000390"/>
    </source>
</evidence>
<evidence type="ECO:0000256" key="1">
    <source>
        <dbReference type="SAM" id="MobiDB-lite"/>
    </source>
</evidence>
<accession>D8J7C0</accession>
<dbReference type="EMBL" id="AOHV01000042">
    <property type="protein sequence ID" value="ELY33939.1"/>
    <property type="molecule type" value="Genomic_DNA"/>
</dbReference>